<dbReference type="Proteomes" id="UP000053268">
    <property type="component" value="Unassembled WGS sequence"/>
</dbReference>
<dbReference type="EMBL" id="KQ459590">
    <property type="protein sequence ID" value="KPI97343.1"/>
    <property type="molecule type" value="Genomic_DNA"/>
</dbReference>
<sequence>MPGAQRTISAEDRVGRGLAGSRGAWGVDERGKGERVDARLALCWRRQRQWRHGAADPWR</sequence>
<feature type="region of interest" description="Disordered" evidence="1">
    <location>
        <begin position="1"/>
        <end position="28"/>
    </location>
</feature>
<dbReference type="AlphaFoldDB" id="A0A194PWG2"/>
<proteinExistence type="predicted"/>
<protein>
    <submittedName>
        <fullName evidence="2">Uncharacterized protein</fullName>
    </submittedName>
</protein>
<name>A0A194PWG2_PAPXU</name>
<keyword evidence="3" id="KW-1185">Reference proteome</keyword>
<evidence type="ECO:0000256" key="1">
    <source>
        <dbReference type="SAM" id="MobiDB-lite"/>
    </source>
</evidence>
<gene>
    <name evidence="2" type="ORF">RR46_09250</name>
</gene>
<evidence type="ECO:0000313" key="3">
    <source>
        <dbReference type="Proteomes" id="UP000053268"/>
    </source>
</evidence>
<organism evidence="2 3">
    <name type="scientific">Papilio xuthus</name>
    <name type="common">Asian swallowtail butterfly</name>
    <dbReference type="NCBI Taxonomy" id="66420"/>
    <lineage>
        <taxon>Eukaryota</taxon>
        <taxon>Metazoa</taxon>
        <taxon>Ecdysozoa</taxon>
        <taxon>Arthropoda</taxon>
        <taxon>Hexapoda</taxon>
        <taxon>Insecta</taxon>
        <taxon>Pterygota</taxon>
        <taxon>Neoptera</taxon>
        <taxon>Endopterygota</taxon>
        <taxon>Lepidoptera</taxon>
        <taxon>Glossata</taxon>
        <taxon>Ditrysia</taxon>
        <taxon>Papilionoidea</taxon>
        <taxon>Papilionidae</taxon>
        <taxon>Papilioninae</taxon>
        <taxon>Papilio</taxon>
    </lineage>
</organism>
<evidence type="ECO:0000313" key="2">
    <source>
        <dbReference type="EMBL" id="KPI97343.1"/>
    </source>
</evidence>
<accession>A0A194PWG2</accession>
<reference evidence="2 3" key="1">
    <citation type="journal article" date="2015" name="Nat. Commun.">
        <title>Outbred genome sequencing and CRISPR/Cas9 gene editing in butterflies.</title>
        <authorList>
            <person name="Li X."/>
            <person name="Fan D."/>
            <person name="Zhang W."/>
            <person name="Liu G."/>
            <person name="Zhang L."/>
            <person name="Zhao L."/>
            <person name="Fang X."/>
            <person name="Chen L."/>
            <person name="Dong Y."/>
            <person name="Chen Y."/>
            <person name="Ding Y."/>
            <person name="Zhao R."/>
            <person name="Feng M."/>
            <person name="Zhu Y."/>
            <person name="Feng Y."/>
            <person name="Jiang X."/>
            <person name="Zhu D."/>
            <person name="Xiang H."/>
            <person name="Feng X."/>
            <person name="Li S."/>
            <person name="Wang J."/>
            <person name="Zhang G."/>
            <person name="Kronforst M.R."/>
            <person name="Wang W."/>
        </authorList>
    </citation>
    <scope>NUCLEOTIDE SEQUENCE [LARGE SCALE GENOMIC DNA]</scope>
    <source>
        <strain evidence="2">Ya'a_city_454_Px</strain>
        <tissue evidence="2">Whole body</tissue>
    </source>
</reference>